<evidence type="ECO:0000313" key="3">
    <source>
        <dbReference type="Proteomes" id="UP001152747"/>
    </source>
</evidence>
<keyword evidence="1" id="KW-0472">Membrane</keyword>
<sequence length="168" mass="19732">MWFGHHRRRKKIDTFWRRFLVVWLVFGCVQTTSSLTCLTCMFTSSTTQLDNFRISTRLHRPQCLLEPIKCDRDQDVCVTITMHSGNGDYWMGAGCDKRKNFHHMACQNVRSMTQNTQPGQVQQRHSMQRVCVCPRDLCNSSTFPKSFQILSKIALFSIFILLFSYIFF</sequence>
<dbReference type="EMBL" id="CANHGI010000004">
    <property type="protein sequence ID" value="CAI5449695.1"/>
    <property type="molecule type" value="Genomic_DNA"/>
</dbReference>
<protein>
    <submittedName>
        <fullName evidence="2">Uncharacterized protein</fullName>
    </submittedName>
</protein>
<evidence type="ECO:0000313" key="2">
    <source>
        <dbReference type="EMBL" id="CAI5449695.1"/>
    </source>
</evidence>
<gene>
    <name evidence="2" type="ORF">CAMP_LOCUS12332</name>
</gene>
<comment type="caution">
    <text evidence="2">The sequence shown here is derived from an EMBL/GenBank/DDBJ whole genome shotgun (WGS) entry which is preliminary data.</text>
</comment>
<organism evidence="2 3">
    <name type="scientific">Caenorhabditis angaria</name>
    <dbReference type="NCBI Taxonomy" id="860376"/>
    <lineage>
        <taxon>Eukaryota</taxon>
        <taxon>Metazoa</taxon>
        <taxon>Ecdysozoa</taxon>
        <taxon>Nematoda</taxon>
        <taxon>Chromadorea</taxon>
        <taxon>Rhabditida</taxon>
        <taxon>Rhabditina</taxon>
        <taxon>Rhabditomorpha</taxon>
        <taxon>Rhabditoidea</taxon>
        <taxon>Rhabditidae</taxon>
        <taxon>Peloderinae</taxon>
        <taxon>Caenorhabditis</taxon>
    </lineage>
</organism>
<name>A0A9P1N374_9PELO</name>
<reference evidence="2" key="1">
    <citation type="submission" date="2022-11" db="EMBL/GenBank/DDBJ databases">
        <authorList>
            <person name="Kikuchi T."/>
        </authorList>
    </citation>
    <scope>NUCLEOTIDE SEQUENCE</scope>
    <source>
        <strain evidence="2">PS1010</strain>
    </source>
</reference>
<keyword evidence="1" id="KW-0812">Transmembrane</keyword>
<keyword evidence="3" id="KW-1185">Reference proteome</keyword>
<proteinExistence type="predicted"/>
<keyword evidence="1" id="KW-1133">Transmembrane helix</keyword>
<dbReference type="AlphaFoldDB" id="A0A9P1N374"/>
<dbReference type="Proteomes" id="UP001152747">
    <property type="component" value="Unassembled WGS sequence"/>
</dbReference>
<accession>A0A9P1N374</accession>
<evidence type="ECO:0000256" key="1">
    <source>
        <dbReference type="SAM" id="Phobius"/>
    </source>
</evidence>
<feature type="transmembrane region" description="Helical" evidence="1">
    <location>
        <begin position="149"/>
        <end position="167"/>
    </location>
</feature>
<dbReference type="OrthoDB" id="5873061at2759"/>